<organism evidence="1 2">
    <name type="scientific">Corchorus capsularis</name>
    <name type="common">Jute</name>
    <dbReference type="NCBI Taxonomy" id="210143"/>
    <lineage>
        <taxon>Eukaryota</taxon>
        <taxon>Viridiplantae</taxon>
        <taxon>Streptophyta</taxon>
        <taxon>Embryophyta</taxon>
        <taxon>Tracheophyta</taxon>
        <taxon>Spermatophyta</taxon>
        <taxon>Magnoliopsida</taxon>
        <taxon>eudicotyledons</taxon>
        <taxon>Gunneridae</taxon>
        <taxon>Pentapetalae</taxon>
        <taxon>rosids</taxon>
        <taxon>malvids</taxon>
        <taxon>Malvales</taxon>
        <taxon>Malvaceae</taxon>
        <taxon>Grewioideae</taxon>
        <taxon>Apeibeae</taxon>
        <taxon>Corchorus</taxon>
    </lineage>
</organism>
<evidence type="ECO:0000313" key="2">
    <source>
        <dbReference type="Proteomes" id="UP000188268"/>
    </source>
</evidence>
<evidence type="ECO:0000313" key="1">
    <source>
        <dbReference type="EMBL" id="OMO78920.1"/>
    </source>
</evidence>
<accession>A0A1R3I8N1</accession>
<gene>
    <name evidence="1" type="ORF">CCACVL1_14017</name>
</gene>
<name>A0A1R3I8N1_COCAP</name>
<dbReference type="AlphaFoldDB" id="A0A1R3I8N1"/>
<dbReference type="Proteomes" id="UP000188268">
    <property type="component" value="Unassembled WGS sequence"/>
</dbReference>
<dbReference type="EMBL" id="AWWV01010508">
    <property type="protein sequence ID" value="OMO78920.1"/>
    <property type="molecule type" value="Genomic_DNA"/>
</dbReference>
<dbReference type="Gramene" id="OMO78920">
    <property type="protein sequence ID" value="OMO78920"/>
    <property type="gene ID" value="CCACVL1_14017"/>
</dbReference>
<sequence length="51" mass="5887">MAKSKAHCRLFKAFNIFGLLFNFTLPIERAFLIDVYIISLCVHHQPPTARP</sequence>
<protein>
    <submittedName>
        <fullName evidence="1">Uncharacterized protein</fullName>
    </submittedName>
</protein>
<reference evidence="1 2" key="1">
    <citation type="submission" date="2013-09" db="EMBL/GenBank/DDBJ databases">
        <title>Corchorus capsularis genome sequencing.</title>
        <authorList>
            <person name="Alam M."/>
            <person name="Haque M.S."/>
            <person name="Islam M.S."/>
            <person name="Emdad E.M."/>
            <person name="Islam M.M."/>
            <person name="Ahmed B."/>
            <person name="Halim A."/>
            <person name="Hossen Q.M.M."/>
            <person name="Hossain M.Z."/>
            <person name="Ahmed R."/>
            <person name="Khan M.M."/>
            <person name="Islam R."/>
            <person name="Rashid M.M."/>
            <person name="Khan S.A."/>
            <person name="Rahman M.S."/>
            <person name="Alam M."/>
        </authorList>
    </citation>
    <scope>NUCLEOTIDE SEQUENCE [LARGE SCALE GENOMIC DNA]</scope>
    <source>
        <strain evidence="2">cv. CVL-1</strain>
        <tissue evidence="1">Whole seedling</tissue>
    </source>
</reference>
<keyword evidence="2" id="KW-1185">Reference proteome</keyword>
<proteinExistence type="predicted"/>
<comment type="caution">
    <text evidence="1">The sequence shown here is derived from an EMBL/GenBank/DDBJ whole genome shotgun (WGS) entry which is preliminary data.</text>
</comment>